<feature type="transmembrane region" description="Helical" evidence="11">
    <location>
        <begin position="108"/>
        <end position="132"/>
    </location>
</feature>
<keyword evidence="14" id="KW-1185">Reference proteome</keyword>
<feature type="transmembrane region" description="Helical" evidence="11">
    <location>
        <begin position="175"/>
        <end position="201"/>
    </location>
</feature>
<proteinExistence type="inferred from homology"/>
<dbReference type="AlphaFoldDB" id="A0A7I8LDQ5"/>
<evidence type="ECO:0000256" key="4">
    <source>
        <dbReference type="ARBA" id="ARBA00022692"/>
    </source>
</evidence>
<dbReference type="GO" id="GO:0048868">
    <property type="term" value="P:pollen tube development"/>
    <property type="evidence" value="ECO:0007669"/>
    <property type="project" value="UniProtKB-ARBA"/>
</dbReference>
<dbReference type="Proteomes" id="UP000663760">
    <property type="component" value="Chromosome 14"/>
</dbReference>
<evidence type="ECO:0000256" key="9">
    <source>
        <dbReference type="ARBA" id="ARBA00055179"/>
    </source>
</evidence>
<comment type="subcellular location">
    <subcellularLocation>
        <location evidence="1">Golgi apparatus membrane</location>
        <topology evidence="1">Multi-pass membrane protein</topology>
    </subcellularLocation>
</comment>
<dbReference type="GO" id="GO:0000139">
    <property type="term" value="C:Golgi membrane"/>
    <property type="evidence" value="ECO:0007669"/>
    <property type="project" value="UniProtKB-SubCell"/>
</dbReference>
<protein>
    <recommendedName>
        <fullName evidence="12">Glycosyltransferase 2-like domain-containing protein</fullName>
    </recommendedName>
</protein>
<dbReference type="PANTHER" id="PTHR32044">
    <property type="entry name" value="GLUCOMANNAN 4-BETA-MANNOSYLTRANSFERASE 9"/>
    <property type="match status" value="1"/>
</dbReference>
<feature type="transmembrane region" description="Helical" evidence="11">
    <location>
        <begin position="488"/>
        <end position="517"/>
    </location>
</feature>
<dbReference type="InterPro" id="IPR001173">
    <property type="entry name" value="Glyco_trans_2-like"/>
</dbReference>
<keyword evidence="5 11" id="KW-1133">Transmembrane helix</keyword>
<evidence type="ECO:0000256" key="6">
    <source>
        <dbReference type="ARBA" id="ARBA00023034"/>
    </source>
</evidence>
<keyword evidence="8" id="KW-0961">Cell wall biogenesis/degradation</keyword>
<reference evidence="13" key="1">
    <citation type="submission" date="2020-02" db="EMBL/GenBank/DDBJ databases">
        <authorList>
            <person name="Scholz U."/>
            <person name="Mascher M."/>
            <person name="Fiebig A."/>
        </authorList>
    </citation>
    <scope>NUCLEOTIDE SEQUENCE</scope>
</reference>
<dbReference type="PANTHER" id="PTHR32044:SF80">
    <property type="entry name" value="XYLOGLUCAN GLYCOSYLTRANSFERASE 2-RELATED"/>
    <property type="match status" value="1"/>
</dbReference>
<evidence type="ECO:0000256" key="2">
    <source>
        <dbReference type="ARBA" id="ARBA00022676"/>
    </source>
</evidence>
<organism evidence="13 14">
    <name type="scientific">Spirodela intermedia</name>
    <name type="common">Intermediate duckweed</name>
    <dbReference type="NCBI Taxonomy" id="51605"/>
    <lineage>
        <taxon>Eukaryota</taxon>
        <taxon>Viridiplantae</taxon>
        <taxon>Streptophyta</taxon>
        <taxon>Embryophyta</taxon>
        <taxon>Tracheophyta</taxon>
        <taxon>Spermatophyta</taxon>
        <taxon>Magnoliopsida</taxon>
        <taxon>Liliopsida</taxon>
        <taxon>Araceae</taxon>
        <taxon>Lemnoideae</taxon>
        <taxon>Spirodela</taxon>
    </lineage>
</organism>
<evidence type="ECO:0000256" key="10">
    <source>
        <dbReference type="ARBA" id="ARBA00061151"/>
    </source>
</evidence>
<comment type="function">
    <text evidence="9">Probable beta-1,4-glucan synthase rather involved in the synthesis of the xyloglucan backbone than cellulose. Seems to work simultaneously with xyloglucan 6-xylosyltransferase. Xyloglucan is a noncellulosic polysaccharides of plant cell wall and consists of a glucan backbone substituted by xylose, galactose and fucose.</text>
</comment>
<evidence type="ECO:0000256" key="7">
    <source>
        <dbReference type="ARBA" id="ARBA00023136"/>
    </source>
</evidence>
<dbReference type="GO" id="GO:0071555">
    <property type="term" value="P:cell wall organization"/>
    <property type="evidence" value="ECO:0007669"/>
    <property type="project" value="UniProtKB-KW"/>
</dbReference>
<feature type="domain" description="Glycosyltransferase 2-like" evidence="12">
    <location>
        <begin position="322"/>
        <end position="530"/>
    </location>
</feature>
<evidence type="ECO:0000256" key="11">
    <source>
        <dbReference type="SAM" id="Phobius"/>
    </source>
</evidence>
<dbReference type="Gene3D" id="3.90.550.10">
    <property type="entry name" value="Spore Coat Polysaccharide Biosynthesis Protein SpsA, Chain A"/>
    <property type="match status" value="1"/>
</dbReference>
<evidence type="ECO:0000256" key="3">
    <source>
        <dbReference type="ARBA" id="ARBA00022679"/>
    </source>
</evidence>
<keyword evidence="6" id="KW-0333">Golgi apparatus</keyword>
<gene>
    <name evidence="13" type="ORF">SI8410_14018829</name>
</gene>
<feature type="transmembrane region" description="Helical" evidence="11">
    <location>
        <begin position="669"/>
        <end position="688"/>
    </location>
</feature>
<evidence type="ECO:0000313" key="14">
    <source>
        <dbReference type="Proteomes" id="UP000663760"/>
    </source>
</evidence>
<evidence type="ECO:0000256" key="5">
    <source>
        <dbReference type="ARBA" id="ARBA00022989"/>
    </source>
</evidence>
<evidence type="ECO:0000256" key="8">
    <source>
        <dbReference type="ARBA" id="ARBA00023316"/>
    </source>
</evidence>
<keyword evidence="7 11" id="KW-0472">Membrane</keyword>
<dbReference type="Pfam" id="PF13632">
    <property type="entry name" value="Glyco_trans_2_3"/>
    <property type="match status" value="1"/>
</dbReference>
<comment type="similarity">
    <text evidence="10">Belongs to the glycosyltransferase 2 family. Plant cellulose synthase-like C subfamily.</text>
</comment>
<feature type="transmembrane region" description="Helical" evidence="11">
    <location>
        <begin position="65"/>
        <end position="83"/>
    </location>
</feature>
<dbReference type="GO" id="GO:0016757">
    <property type="term" value="F:glycosyltransferase activity"/>
    <property type="evidence" value="ECO:0007669"/>
    <property type="project" value="UniProtKB-KW"/>
</dbReference>
<keyword evidence="4 11" id="KW-0812">Transmembrane</keyword>
<evidence type="ECO:0000256" key="1">
    <source>
        <dbReference type="ARBA" id="ARBA00004653"/>
    </source>
</evidence>
<evidence type="ECO:0000259" key="12">
    <source>
        <dbReference type="Pfam" id="PF13632"/>
    </source>
</evidence>
<dbReference type="SUPFAM" id="SSF53448">
    <property type="entry name" value="Nucleotide-diphospho-sugar transferases"/>
    <property type="match status" value="1"/>
</dbReference>
<sequence length="693" mass="78926">MAPRIGFPDWLAKEARKGTPVVVTMENPNYSVVEIDGPDSLAFRGVERGRGKNARQFTWVLLLRAHRAVGCVAWLVAALWALLNTVKKRLIFRQGVSMESDRAGRGKLLFVFIRGFLAISTVALLFETVAYANGWHFKTPLLHLPETTELRGWMHAAYLSWLSFRSDYIARPIRLLSSFCVLLFIIQSLDRMIMCLGCLWIKLKKIKPRIQGDSLKDGNTEDPSSGYPMVLVQIPMCNEREVYEQSISAVCQLDWPRDRLLIQVLDDSDDESIMLLIRAEVAMWSQRGINIVYRHRLVRTGYKAGNLKSAMSCDYVKAYEFVAIFDADFLPKPDFLKLTIPHFKGNPELGLVQTRWSFVNKDENLLTRLQNINLCFHFEVEQQVNGIFLNFFGFNGTAGVWRIKALEESGGWLERTTVEDMDIAVRAHLHGWKFIFLNDVQVSCEVPGSYEAYRKQQHRWHSGPMQLFRLCLPAIISSKVSVWKKANLILLFFLLRKLILPFYSFTLFCIILPLTMFVPEAELPLWVICYIPVFMSFLNILPAPQSFPFIVPYLLFENTMSVTKFNAMVSGLFQLGSSYEWVVTKKAGRSSESNLLEAAERDSKALSSPPLHRGASESELVELTKLNDQKAEATPAKKRTNKIYKKELALALLLLTAAARSLLSAQGIHFYFLLFQGVCFLLVGLDLIGEQMS</sequence>
<dbReference type="InterPro" id="IPR029044">
    <property type="entry name" value="Nucleotide-diphossugar_trans"/>
</dbReference>
<dbReference type="EMBL" id="LR746277">
    <property type="protein sequence ID" value="CAA7408151.1"/>
    <property type="molecule type" value="Genomic_DNA"/>
</dbReference>
<keyword evidence="3" id="KW-0808">Transferase</keyword>
<keyword evidence="2" id="KW-0328">Glycosyltransferase</keyword>
<name>A0A7I8LDQ5_SPIIN</name>
<accession>A0A7I8LDQ5</accession>
<dbReference type="GO" id="GO:0099402">
    <property type="term" value="P:plant organ development"/>
    <property type="evidence" value="ECO:0007669"/>
    <property type="project" value="UniProtKB-ARBA"/>
</dbReference>
<dbReference type="OrthoDB" id="72851at2759"/>
<dbReference type="FunFam" id="3.90.550.10:FF:000007">
    <property type="entry name" value="probable xyloglucan glycosyltransferase 5"/>
    <property type="match status" value="1"/>
</dbReference>
<evidence type="ECO:0000313" key="13">
    <source>
        <dbReference type="EMBL" id="CAA7408151.1"/>
    </source>
</evidence>